<sequence>MCEKPILCETKSSGGNMDSVHCWNGAKGDQIPTRTRPMSETLSKLAQLITCIEYKPKQQRSSFICKECGDKFSDQKSLECHQKREHALQKLHGCQHCGQKFALLSSLQLHKCSHASSMCQTCMGKPQRGSSCPSCGTESSEDPFYHDNSPYACAPCGQAFSHKQELLHHQQAGGCQPAQTLKPPPPSNASLPPSPPSVNSSPTTCTLCHKTFRSSAGLGCHMRFSDAHMKSSSEMKTDGIVSTLRKKRKKKKKDEEETDTGDEGEEDEVLISSTSFPCRSCDKSFPKTSLLHQHRKEEHRREIKVRKLQRTSLKTTRQRRKGETYPCLHCGKEFLHHLTRRAHFRHYSSHHQTHLELSSKSSAAGATRFHPKAAKELRPTLGKRPRGRPRTKNLPVLMETKQTEEEETDELDDSDEDEDAEYPCTSCDQVFSSKAKLHVHEKVHEEFPEEVPEERPPPADTCRSCSVCTGGIPLAEIPEDCEKVYHCVPCAEAFIALNAFLEHCQTHLIREHEDEFSDN</sequence>
<dbReference type="SMART" id="SM00355">
    <property type="entry name" value="ZnF_C2H2"/>
    <property type="match status" value="8"/>
</dbReference>
<keyword evidence="13" id="KW-1185">Reference proteome</keyword>
<evidence type="ECO:0000259" key="12">
    <source>
        <dbReference type="PROSITE" id="PS50157"/>
    </source>
</evidence>
<dbReference type="PROSITE" id="PS50089">
    <property type="entry name" value="ZF_RING_2"/>
    <property type="match status" value="1"/>
</dbReference>
<feature type="domain" description="C2H2-type" evidence="12">
    <location>
        <begin position="276"/>
        <end position="304"/>
    </location>
</feature>
<reference evidence="14" key="1">
    <citation type="submission" date="2025-08" db="UniProtKB">
        <authorList>
            <consortium name="RefSeq"/>
        </authorList>
    </citation>
    <scope>IDENTIFICATION</scope>
    <source>
        <strain evidence="14">Wakin</strain>
        <tissue evidence="14">Muscle</tissue>
    </source>
</reference>
<evidence type="ECO:0000256" key="9">
    <source>
        <dbReference type="PROSITE-ProRule" id="PRU00042"/>
    </source>
</evidence>
<feature type="compositionally biased region" description="Acidic residues" evidence="10">
    <location>
        <begin position="404"/>
        <end position="419"/>
    </location>
</feature>
<protein>
    <submittedName>
        <fullName evidence="14">Zinc finger protein 329</fullName>
    </submittedName>
</protein>
<feature type="domain" description="C2H2-type" evidence="12">
    <location>
        <begin position="63"/>
        <end position="91"/>
    </location>
</feature>
<dbReference type="AlphaFoldDB" id="A0A6P6J929"/>
<feature type="region of interest" description="Disordered" evidence="10">
    <location>
        <begin position="167"/>
        <end position="198"/>
    </location>
</feature>
<dbReference type="GO" id="GO:0005634">
    <property type="term" value="C:nucleus"/>
    <property type="evidence" value="ECO:0007669"/>
    <property type="project" value="UniProtKB-SubCell"/>
</dbReference>
<dbReference type="InterPro" id="IPR000637">
    <property type="entry name" value="HMGI/Y_DNA-bd_CS"/>
</dbReference>
<evidence type="ECO:0000313" key="13">
    <source>
        <dbReference type="Proteomes" id="UP000515129"/>
    </source>
</evidence>
<keyword evidence="8" id="KW-0539">Nucleus</keyword>
<keyword evidence="5" id="KW-0862">Zinc</keyword>
<feature type="domain" description="C2H2-type" evidence="12">
    <location>
        <begin position="151"/>
        <end position="184"/>
    </location>
</feature>
<feature type="region of interest" description="Disordered" evidence="10">
    <location>
        <begin position="228"/>
        <end position="268"/>
    </location>
</feature>
<dbReference type="PANTHER" id="PTHR47772">
    <property type="entry name" value="ZINC FINGER PROTEIN 200"/>
    <property type="match status" value="1"/>
</dbReference>
<dbReference type="Pfam" id="PF00096">
    <property type="entry name" value="zf-C2H2"/>
    <property type="match status" value="1"/>
</dbReference>
<feature type="domain" description="C2H2-type" evidence="12">
    <location>
        <begin position="422"/>
        <end position="444"/>
    </location>
</feature>
<feature type="compositionally biased region" description="Basic and acidic residues" evidence="10">
    <location>
        <begin position="228"/>
        <end position="237"/>
    </location>
</feature>
<dbReference type="SUPFAM" id="SSF57667">
    <property type="entry name" value="beta-beta-alpha zinc fingers"/>
    <property type="match status" value="3"/>
</dbReference>
<dbReference type="PROSITE" id="PS00354">
    <property type="entry name" value="HMGI_Y"/>
    <property type="match status" value="1"/>
</dbReference>
<keyword evidence="6" id="KW-0805">Transcription regulation</keyword>
<name>A0A6P6J929_CARAU</name>
<evidence type="ECO:0000256" key="6">
    <source>
        <dbReference type="ARBA" id="ARBA00023015"/>
    </source>
</evidence>
<keyword evidence="4 9" id="KW-0863">Zinc-finger</keyword>
<dbReference type="PROSITE" id="PS50157">
    <property type="entry name" value="ZINC_FINGER_C2H2_2"/>
    <property type="match status" value="7"/>
</dbReference>
<organism evidence="13 14">
    <name type="scientific">Carassius auratus</name>
    <name type="common">Goldfish</name>
    <dbReference type="NCBI Taxonomy" id="7957"/>
    <lineage>
        <taxon>Eukaryota</taxon>
        <taxon>Metazoa</taxon>
        <taxon>Chordata</taxon>
        <taxon>Craniata</taxon>
        <taxon>Vertebrata</taxon>
        <taxon>Euteleostomi</taxon>
        <taxon>Actinopterygii</taxon>
        <taxon>Neopterygii</taxon>
        <taxon>Teleostei</taxon>
        <taxon>Ostariophysi</taxon>
        <taxon>Cypriniformes</taxon>
        <taxon>Cyprinidae</taxon>
        <taxon>Cyprininae</taxon>
        <taxon>Carassius</taxon>
    </lineage>
</organism>
<evidence type="ECO:0000256" key="10">
    <source>
        <dbReference type="SAM" id="MobiDB-lite"/>
    </source>
</evidence>
<evidence type="ECO:0000256" key="4">
    <source>
        <dbReference type="ARBA" id="ARBA00022771"/>
    </source>
</evidence>
<gene>
    <name evidence="14" type="primary">si:ch211-148l7.4</name>
</gene>
<dbReference type="GO" id="GO:0006355">
    <property type="term" value="P:regulation of DNA-templated transcription"/>
    <property type="evidence" value="ECO:0007669"/>
    <property type="project" value="InterPro"/>
</dbReference>
<keyword evidence="3" id="KW-0677">Repeat</keyword>
<dbReference type="InterPro" id="IPR013087">
    <property type="entry name" value="Znf_C2H2_type"/>
</dbReference>
<dbReference type="OrthoDB" id="6359816at2759"/>
<feature type="compositionally biased region" description="Acidic residues" evidence="10">
    <location>
        <begin position="256"/>
        <end position="268"/>
    </location>
</feature>
<evidence type="ECO:0000256" key="7">
    <source>
        <dbReference type="ARBA" id="ARBA00023163"/>
    </source>
</evidence>
<dbReference type="InterPro" id="IPR001841">
    <property type="entry name" value="Znf_RING"/>
</dbReference>
<dbReference type="Gene3D" id="3.30.160.60">
    <property type="entry name" value="Classic Zinc Finger"/>
    <property type="match status" value="4"/>
</dbReference>
<feature type="compositionally biased region" description="Pro residues" evidence="10">
    <location>
        <begin position="182"/>
        <end position="196"/>
    </location>
</feature>
<dbReference type="KEGG" id="caua:113041534"/>
<dbReference type="GO" id="GO:0008270">
    <property type="term" value="F:zinc ion binding"/>
    <property type="evidence" value="ECO:0007669"/>
    <property type="project" value="UniProtKB-KW"/>
</dbReference>
<evidence type="ECO:0000256" key="1">
    <source>
        <dbReference type="ARBA" id="ARBA00004123"/>
    </source>
</evidence>
<feature type="domain" description="C2H2-type" evidence="12">
    <location>
        <begin position="203"/>
        <end position="233"/>
    </location>
</feature>
<dbReference type="Proteomes" id="UP000515129">
    <property type="component" value="Chromosome 23"/>
</dbReference>
<dbReference type="InterPro" id="IPR036236">
    <property type="entry name" value="Znf_C2H2_sf"/>
</dbReference>
<accession>A0A6P6J929</accession>
<proteinExistence type="predicted"/>
<evidence type="ECO:0000256" key="2">
    <source>
        <dbReference type="ARBA" id="ARBA00022723"/>
    </source>
</evidence>
<evidence type="ECO:0000259" key="11">
    <source>
        <dbReference type="PROSITE" id="PS50089"/>
    </source>
</evidence>
<evidence type="ECO:0000313" key="14">
    <source>
        <dbReference type="RefSeq" id="XP_026055913.1"/>
    </source>
</evidence>
<evidence type="ECO:0000256" key="3">
    <source>
        <dbReference type="ARBA" id="ARBA00022737"/>
    </source>
</evidence>
<feature type="domain" description="RING-type" evidence="11">
    <location>
        <begin position="94"/>
        <end position="135"/>
    </location>
</feature>
<comment type="subcellular location">
    <subcellularLocation>
        <location evidence="1">Nucleus</location>
    </subcellularLocation>
</comment>
<feature type="domain" description="C2H2-type" evidence="12">
    <location>
        <begin position="92"/>
        <end position="119"/>
    </location>
</feature>
<dbReference type="RefSeq" id="XP_026055913.1">
    <property type="nucleotide sequence ID" value="XM_026200128.1"/>
</dbReference>
<keyword evidence="7" id="KW-0804">Transcription</keyword>
<dbReference type="PROSITE" id="PS00028">
    <property type="entry name" value="ZINC_FINGER_C2H2_1"/>
    <property type="match status" value="5"/>
</dbReference>
<dbReference type="InterPro" id="IPR050636">
    <property type="entry name" value="C2H2-ZF_domain-containing"/>
</dbReference>
<dbReference type="PANTHER" id="PTHR47772:SF13">
    <property type="entry name" value="GASTRULA ZINC FINGER PROTEIN XLCGF49.1-LIKE-RELATED"/>
    <property type="match status" value="1"/>
</dbReference>
<feature type="domain" description="C2H2-type" evidence="12">
    <location>
        <begin position="325"/>
        <end position="350"/>
    </location>
</feature>
<evidence type="ECO:0000256" key="5">
    <source>
        <dbReference type="ARBA" id="ARBA00022833"/>
    </source>
</evidence>
<evidence type="ECO:0000256" key="8">
    <source>
        <dbReference type="ARBA" id="ARBA00023242"/>
    </source>
</evidence>
<keyword evidence="2" id="KW-0479">Metal-binding</keyword>
<feature type="compositionally biased region" description="Basic residues" evidence="10">
    <location>
        <begin position="381"/>
        <end position="391"/>
    </location>
</feature>
<feature type="region of interest" description="Disordered" evidence="10">
    <location>
        <begin position="355"/>
        <end position="419"/>
    </location>
</feature>
<feature type="compositionally biased region" description="Polar residues" evidence="10">
    <location>
        <begin position="355"/>
        <end position="364"/>
    </location>
</feature>